<evidence type="ECO:0008006" key="3">
    <source>
        <dbReference type="Google" id="ProtNLM"/>
    </source>
</evidence>
<evidence type="ECO:0000313" key="1">
    <source>
        <dbReference type="EMBL" id="MBA2946339.1"/>
    </source>
</evidence>
<sequence length="107" mass="11691">MGLAGAAHQALGRHQRAQQLTASALDLLDPRFERNRVYYTVQRAQALLGGGDIEHAVAEAGQAVAIAGRVQSDRIRGKLDDLRHQMRRRAHVPAAADFLEQTRQTGA</sequence>
<dbReference type="AlphaFoldDB" id="A0A7W0I8T1"/>
<comment type="caution">
    <text evidence="1">The sequence shown here is derived from an EMBL/GenBank/DDBJ whole genome shotgun (WGS) entry which is preliminary data.</text>
</comment>
<dbReference type="Proteomes" id="UP000545761">
    <property type="component" value="Unassembled WGS sequence"/>
</dbReference>
<evidence type="ECO:0000313" key="2">
    <source>
        <dbReference type="Proteomes" id="UP000545761"/>
    </source>
</evidence>
<reference evidence="1 2" key="1">
    <citation type="submission" date="2020-07" db="EMBL/GenBank/DDBJ databases">
        <title>Streptomyces isolated from Indian soil.</title>
        <authorList>
            <person name="Mandal S."/>
            <person name="Maiti P.K."/>
        </authorList>
    </citation>
    <scope>NUCLEOTIDE SEQUENCE [LARGE SCALE GENOMIC DNA]</scope>
    <source>
        <strain evidence="1 2">PSKA28</strain>
    </source>
</reference>
<name>A0A7W0I8T1_9ACTN</name>
<organism evidence="1 2">
    <name type="scientific">Streptomyces himalayensis subsp. himalayensis</name>
    <dbReference type="NCBI Taxonomy" id="2756131"/>
    <lineage>
        <taxon>Bacteria</taxon>
        <taxon>Bacillati</taxon>
        <taxon>Actinomycetota</taxon>
        <taxon>Actinomycetes</taxon>
        <taxon>Kitasatosporales</taxon>
        <taxon>Streptomycetaceae</taxon>
        <taxon>Streptomyces</taxon>
        <taxon>Streptomyces himalayensis</taxon>
    </lineage>
</organism>
<dbReference type="Gene3D" id="1.25.40.10">
    <property type="entry name" value="Tetratricopeptide repeat domain"/>
    <property type="match status" value="1"/>
</dbReference>
<gene>
    <name evidence="1" type="ORF">H1D24_11065</name>
</gene>
<proteinExistence type="predicted"/>
<dbReference type="EMBL" id="JACEHE010000005">
    <property type="protein sequence ID" value="MBA2946339.1"/>
    <property type="molecule type" value="Genomic_DNA"/>
</dbReference>
<accession>A0A7W0I8T1</accession>
<dbReference type="InterPro" id="IPR011990">
    <property type="entry name" value="TPR-like_helical_dom_sf"/>
</dbReference>
<protein>
    <recommendedName>
        <fullName evidence="3">Tetratricopeptide repeat protein</fullName>
    </recommendedName>
</protein>
<dbReference type="SUPFAM" id="SSF48452">
    <property type="entry name" value="TPR-like"/>
    <property type="match status" value="1"/>
</dbReference>
<dbReference type="RefSeq" id="WP_181657266.1">
    <property type="nucleotide sequence ID" value="NZ_JACEHE010000005.1"/>
</dbReference>